<feature type="compositionally biased region" description="Low complexity" evidence="1">
    <location>
        <begin position="144"/>
        <end position="153"/>
    </location>
</feature>
<evidence type="ECO:0000313" key="2">
    <source>
        <dbReference type="EMBL" id="KAL1265039.1"/>
    </source>
</evidence>
<feature type="compositionally biased region" description="Low complexity" evidence="1">
    <location>
        <begin position="29"/>
        <end position="41"/>
    </location>
</feature>
<evidence type="ECO:0000256" key="1">
    <source>
        <dbReference type="SAM" id="MobiDB-lite"/>
    </source>
</evidence>
<dbReference type="EMBL" id="JAYMGO010000011">
    <property type="protein sequence ID" value="KAL1265039.1"/>
    <property type="molecule type" value="Genomic_DNA"/>
</dbReference>
<name>A0ABR3MIY1_9TELE</name>
<protein>
    <submittedName>
        <fullName evidence="2">Uncharacterized protein</fullName>
    </submittedName>
</protein>
<gene>
    <name evidence="2" type="ORF">QQF64_003066</name>
</gene>
<feature type="compositionally biased region" description="Low complexity" evidence="1">
    <location>
        <begin position="120"/>
        <end position="133"/>
    </location>
</feature>
<organism evidence="2 3">
    <name type="scientific">Cirrhinus molitorella</name>
    <name type="common">mud carp</name>
    <dbReference type="NCBI Taxonomy" id="172907"/>
    <lineage>
        <taxon>Eukaryota</taxon>
        <taxon>Metazoa</taxon>
        <taxon>Chordata</taxon>
        <taxon>Craniata</taxon>
        <taxon>Vertebrata</taxon>
        <taxon>Euteleostomi</taxon>
        <taxon>Actinopterygii</taxon>
        <taxon>Neopterygii</taxon>
        <taxon>Teleostei</taxon>
        <taxon>Ostariophysi</taxon>
        <taxon>Cypriniformes</taxon>
        <taxon>Cyprinidae</taxon>
        <taxon>Labeoninae</taxon>
        <taxon>Labeonini</taxon>
        <taxon>Cirrhinus</taxon>
    </lineage>
</organism>
<proteinExistence type="predicted"/>
<feature type="region of interest" description="Disordered" evidence="1">
    <location>
        <begin position="119"/>
        <end position="153"/>
    </location>
</feature>
<feature type="region of interest" description="Disordered" evidence="1">
    <location>
        <begin position="57"/>
        <end position="79"/>
    </location>
</feature>
<sequence>MFTTDHEQRNQTNRSNFNNRNQLASTADQTPSQQTTQITPTSTNLKYLQLKQSTAETTVLTTDTSPSSPLTTTEGQSTNRSDFTTQYLLLLRAQQQLTDVNNNPYKQPLKRPTTQNVINSKTTMLTTDTSPTSHALTTQKTKPNSSDYNNNRNSYFYFRANNTHRHQL</sequence>
<keyword evidence="3" id="KW-1185">Reference proteome</keyword>
<comment type="caution">
    <text evidence="2">The sequence shown here is derived from an EMBL/GenBank/DDBJ whole genome shotgun (WGS) entry which is preliminary data.</text>
</comment>
<dbReference type="Proteomes" id="UP001558613">
    <property type="component" value="Unassembled WGS sequence"/>
</dbReference>
<feature type="compositionally biased region" description="Polar residues" evidence="1">
    <location>
        <begin position="134"/>
        <end position="143"/>
    </location>
</feature>
<evidence type="ECO:0000313" key="3">
    <source>
        <dbReference type="Proteomes" id="UP001558613"/>
    </source>
</evidence>
<feature type="region of interest" description="Disordered" evidence="1">
    <location>
        <begin position="1"/>
        <end position="41"/>
    </location>
</feature>
<feature type="compositionally biased region" description="Low complexity" evidence="1">
    <location>
        <begin position="57"/>
        <end position="73"/>
    </location>
</feature>
<accession>A0ABR3MIY1</accession>
<reference evidence="2 3" key="1">
    <citation type="submission" date="2023-09" db="EMBL/GenBank/DDBJ databases">
        <authorList>
            <person name="Wang M."/>
        </authorList>
    </citation>
    <scope>NUCLEOTIDE SEQUENCE [LARGE SCALE GENOMIC DNA]</scope>
    <source>
        <strain evidence="2">GT-2023</strain>
        <tissue evidence="2">Liver</tissue>
    </source>
</reference>
<feature type="compositionally biased region" description="Low complexity" evidence="1">
    <location>
        <begin position="10"/>
        <end position="22"/>
    </location>
</feature>